<dbReference type="STRING" id="1191523.MROS_0149"/>
<dbReference type="HOGENOM" id="CLU_077956_0_0_10"/>
<dbReference type="InterPro" id="IPR014472">
    <property type="entry name" value="CHOPT"/>
</dbReference>
<dbReference type="InterPro" id="IPR043130">
    <property type="entry name" value="CDP-OH_PTrfase_TM_dom"/>
</dbReference>
<keyword evidence="3" id="KW-1133">Transmembrane helix</keyword>
<gene>
    <name evidence="4" type="ordered locus">MROS_0149</name>
</gene>
<dbReference type="GO" id="GO:0008654">
    <property type="term" value="P:phospholipid biosynthetic process"/>
    <property type="evidence" value="ECO:0007669"/>
    <property type="project" value="InterPro"/>
</dbReference>
<comment type="subcellular location">
    <subcellularLocation>
        <location evidence="1">Membrane</location>
    </subcellularLocation>
</comment>
<dbReference type="GO" id="GO:0016020">
    <property type="term" value="C:membrane"/>
    <property type="evidence" value="ECO:0007669"/>
    <property type="project" value="UniProtKB-SubCell"/>
</dbReference>
<evidence type="ECO:0000256" key="1">
    <source>
        <dbReference type="ARBA" id="ARBA00004370"/>
    </source>
</evidence>
<dbReference type="RefSeq" id="WP_014854830.1">
    <property type="nucleotide sequence ID" value="NC_018178.1"/>
</dbReference>
<feature type="transmembrane region" description="Helical" evidence="3">
    <location>
        <begin position="185"/>
        <end position="210"/>
    </location>
</feature>
<dbReference type="Pfam" id="PF01066">
    <property type="entry name" value="CDP-OH_P_transf"/>
    <property type="match status" value="1"/>
</dbReference>
<keyword evidence="3" id="KW-0812">Transmembrane</keyword>
<feature type="transmembrane region" description="Helical" evidence="3">
    <location>
        <begin position="37"/>
        <end position="55"/>
    </location>
</feature>
<evidence type="ECO:0000256" key="2">
    <source>
        <dbReference type="ARBA" id="ARBA00023136"/>
    </source>
</evidence>
<evidence type="ECO:0000313" key="5">
    <source>
        <dbReference type="Proteomes" id="UP000009011"/>
    </source>
</evidence>
<dbReference type="GO" id="GO:0016780">
    <property type="term" value="F:phosphotransferase activity, for other substituted phosphate groups"/>
    <property type="evidence" value="ECO:0007669"/>
    <property type="project" value="InterPro"/>
</dbReference>
<dbReference type="InterPro" id="IPR000462">
    <property type="entry name" value="CDP-OH_P_trans"/>
</dbReference>
<keyword evidence="5" id="KW-1185">Reference proteome</keyword>
<protein>
    <submittedName>
        <fullName evidence="4">Phosphatidylglycerophosphate synthase</fullName>
    </submittedName>
</protein>
<accession>I6ZWH2</accession>
<dbReference type="PANTHER" id="PTHR10414:SF37">
    <property type="entry name" value="BB IN A BOXCAR, ISOFORM C"/>
    <property type="match status" value="1"/>
</dbReference>
<dbReference type="AlphaFoldDB" id="I6ZWH2"/>
<keyword evidence="2 3" id="KW-0472">Membrane</keyword>
<dbReference type="OrthoDB" id="116551at2"/>
<dbReference type="Gene3D" id="1.20.120.1760">
    <property type="match status" value="1"/>
</dbReference>
<proteinExistence type="predicted"/>
<dbReference type="EMBL" id="CP003557">
    <property type="protein sequence ID" value="AFN73393.1"/>
    <property type="molecule type" value="Genomic_DNA"/>
</dbReference>
<feature type="transmembrane region" description="Helical" evidence="3">
    <location>
        <begin position="121"/>
        <end position="140"/>
    </location>
</feature>
<evidence type="ECO:0000313" key="4">
    <source>
        <dbReference type="EMBL" id="AFN73393.1"/>
    </source>
</evidence>
<feature type="transmembrane region" description="Helical" evidence="3">
    <location>
        <begin position="160"/>
        <end position="179"/>
    </location>
</feature>
<reference evidence="4 5" key="1">
    <citation type="journal article" date="2013" name="PLoS ONE">
        <title>Genomic analysis of Melioribacter roseus, facultatively anaerobic organotrophic bacterium representing a novel deep lineage within Bacteriodetes/Chlorobi group.</title>
        <authorList>
            <person name="Kadnikov V.V."/>
            <person name="Mardanov A.V."/>
            <person name="Podosokorskaya O.A."/>
            <person name="Gavrilov S.N."/>
            <person name="Kublanov I.V."/>
            <person name="Beletsky A.V."/>
            <person name="Bonch-Osmolovskaya E.A."/>
            <person name="Ravin N.V."/>
        </authorList>
    </citation>
    <scope>NUCLEOTIDE SEQUENCE [LARGE SCALE GENOMIC DNA]</scope>
    <source>
        <strain evidence="5">JCM 17771 / P3M-2</strain>
    </source>
</reference>
<dbReference type="eggNOG" id="COG0558">
    <property type="taxonomic scope" value="Bacteria"/>
</dbReference>
<dbReference type="KEGG" id="mro:MROS_0149"/>
<dbReference type="Proteomes" id="UP000009011">
    <property type="component" value="Chromosome"/>
</dbReference>
<name>I6ZWH2_MELRP</name>
<dbReference type="PANTHER" id="PTHR10414">
    <property type="entry name" value="ETHANOLAMINEPHOSPHOTRANSFERASE"/>
    <property type="match status" value="1"/>
</dbReference>
<dbReference type="PATRIC" id="fig|1191523.3.peg.154"/>
<sequence length="221" mass="25518">MQKPHERINDILLGPLERPALKWLASKMPEFMTPDKLTLLGLFGSFLTGWSYYMTNYDKNYLWLASLGLVINWFGDSLDGTLARYRHIERPRYGFFIDHTLDSISMIFIAFGIGLSPYAQFEFVLMALLSYFLMSILVYIRTYIQGVFRLSYYKIGPTEVRVFIIILNTVLYYFGAFPFVWGRRIITVIDAAAILLAAGLFVIYIATVIIEGQKLKAEEKK</sequence>
<evidence type="ECO:0000256" key="3">
    <source>
        <dbReference type="SAM" id="Phobius"/>
    </source>
</evidence>
<organism evidence="4 5">
    <name type="scientific">Melioribacter roseus (strain DSM 23840 / JCM 17771 / VKM B-2668 / P3M-2)</name>
    <dbReference type="NCBI Taxonomy" id="1191523"/>
    <lineage>
        <taxon>Bacteria</taxon>
        <taxon>Pseudomonadati</taxon>
        <taxon>Ignavibacteriota</taxon>
        <taxon>Ignavibacteria</taxon>
        <taxon>Ignavibacteriales</taxon>
        <taxon>Melioribacteraceae</taxon>
        <taxon>Melioribacter</taxon>
    </lineage>
</organism>